<evidence type="ECO:0000313" key="1">
    <source>
        <dbReference type="EMBL" id="QLG05433.1"/>
    </source>
</evidence>
<proteinExistence type="predicted"/>
<keyword evidence="1" id="KW-0614">Plasmid</keyword>
<geneLocation type="plasmid" evidence="1">
    <name>pSE5369-NR</name>
</geneLocation>
<reference evidence="1" key="1">
    <citation type="submission" date="2019-12" db="EMBL/GenBank/DDBJ databases">
        <title>Compelete sequence of pSE5369-NR.</title>
        <authorList>
            <person name="Zhou D."/>
        </authorList>
    </citation>
    <scope>NUCLEOTIDE SEQUENCE</scope>
    <source>
        <strain evidence="1">SE5369</strain>
        <plasmid evidence="1">pSE5369-NR</plasmid>
    </source>
</reference>
<dbReference type="AlphaFoldDB" id="A0A7S5YCB0"/>
<accession>A0A7S5YCB0</accession>
<sequence length="62" mass="6754">MKKSCVAACPVEWPDGRGISGRMRVEWVAGSAWNRWSDAHGMGGQMTVESAVLKLMVSGIKF</sequence>
<organism evidence="1">
    <name type="scientific">Pseudomonas aeruginosa</name>
    <dbReference type="NCBI Taxonomy" id="287"/>
    <lineage>
        <taxon>Bacteria</taxon>
        <taxon>Pseudomonadati</taxon>
        <taxon>Pseudomonadota</taxon>
        <taxon>Gammaproteobacteria</taxon>
        <taxon>Pseudomonadales</taxon>
        <taxon>Pseudomonadaceae</taxon>
        <taxon>Pseudomonas</taxon>
    </lineage>
</organism>
<protein>
    <submittedName>
        <fullName evidence="1">Uncharacterized protein</fullName>
    </submittedName>
</protein>
<name>A0A7S5YCB0_PSEAI</name>
<dbReference type="EMBL" id="MN894889">
    <property type="protein sequence ID" value="QLG05433.1"/>
    <property type="molecule type" value="Genomic_DNA"/>
</dbReference>